<evidence type="ECO:0000259" key="4">
    <source>
        <dbReference type="PROSITE" id="PS51786"/>
    </source>
</evidence>
<dbReference type="EMBL" id="FRFE01000006">
    <property type="protein sequence ID" value="SHO46969.1"/>
    <property type="molecule type" value="Genomic_DNA"/>
</dbReference>
<feature type="domain" description="Lon proteolytic" evidence="4">
    <location>
        <begin position="565"/>
        <end position="761"/>
    </location>
</feature>
<dbReference type="RefSeq" id="WP_073613023.1">
    <property type="nucleotide sequence ID" value="NZ_FRFE01000006.1"/>
</dbReference>
<dbReference type="GO" id="GO:0006508">
    <property type="term" value="P:proteolysis"/>
    <property type="evidence" value="ECO:0007669"/>
    <property type="project" value="UniProtKB-KW"/>
</dbReference>
<organism evidence="5 6">
    <name type="scientific">Desulfopila aestuarii DSM 18488</name>
    <dbReference type="NCBI Taxonomy" id="1121416"/>
    <lineage>
        <taxon>Bacteria</taxon>
        <taxon>Pseudomonadati</taxon>
        <taxon>Thermodesulfobacteriota</taxon>
        <taxon>Desulfobulbia</taxon>
        <taxon>Desulfobulbales</taxon>
        <taxon>Desulfocapsaceae</taxon>
        <taxon>Desulfopila</taxon>
    </lineage>
</organism>
<evidence type="ECO:0000256" key="2">
    <source>
        <dbReference type="PROSITE-ProRule" id="PRU01122"/>
    </source>
</evidence>
<dbReference type="AlphaFoldDB" id="A0A1M7Y441"/>
<dbReference type="SUPFAM" id="SSF54211">
    <property type="entry name" value="Ribosomal protein S5 domain 2-like"/>
    <property type="match status" value="1"/>
</dbReference>
<dbReference type="InterPro" id="IPR046843">
    <property type="entry name" value="LonB_AAA-LID"/>
</dbReference>
<dbReference type="PROSITE" id="PS51786">
    <property type="entry name" value="LON_PROTEOLYTIC"/>
    <property type="match status" value="1"/>
</dbReference>
<keyword evidence="2" id="KW-0720">Serine protease</keyword>
<name>A0A1M7Y441_9BACT</name>
<dbReference type="Pfam" id="PF05362">
    <property type="entry name" value="Lon_C"/>
    <property type="match status" value="1"/>
</dbReference>
<evidence type="ECO:0000313" key="6">
    <source>
        <dbReference type="Proteomes" id="UP000184603"/>
    </source>
</evidence>
<gene>
    <name evidence="5" type="ORF">SAMN02745220_01714</name>
</gene>
<feature type="active site" evidence="2">
    <location>
        <position position="656"/>
    </location>
</feature>
<dbReference type="InterPro" id="IPR014721">
    <property type="entry name" value="Ribsml_uS5_D2-typ_fold_subgr"/>
</dbReference>
<reference evidence="5 6" key="1">
    <citation type="submission" date="2016-12" db="EMBL/GenBank/DDBJ databases">
        <authorList>
            <person name="Song W.-J."/>
            <person name="Kurnit D.M."/>
        </authorList>
    </citation>
    <scope>NUCLEOTIDE SEQUENCE [LARGE SCALE GENOMIC DNA]</scope>
    <source>
        <strain evidence="5 6">DSM 18488</strain>
    </source>
</reference>
<evidence type="ECO:0000256" key="3">
    <source>
        <dbReference type="SAM" id="Coils"/>
    </source>
</evidence>
<dbReference type="InterPro" id="IPR027065">
    <property type="entry name" value="Lon_Prtase"/>
</dbReference>
<accession>A0A1M7Y441</accession>
<dbReference type="PANTHER" id="PTHR10046">
    <property type="entry name" value="ATP DEPENDENT LON PROTEASE FAMILY MEMBER"/>
    <property type="match status" value="1"/>
</dbReference>
<dbReference type="InterPro" id="IPR008269">
    <property type="entry name" value="Lon_proteolytic"/>
</dbReference>
<comment type="similarity">
    <text evidence="2">Belongs to the peptidase S16 family.</text>
</comment>
<evidence type="ECO:0000313" key="5">
    <source>
        <dbReference type="EMBL" id="SHO46969.1"/>
    </source>
</evidence>
<dbReference type="STRING" id="1121416.SAMN02745220_01714"/>
<keyword evidence="1 2" id="KW-0645">Protease</keyword>
<comment type="catalytic activity">
    <reaction evidence="2">
        <text>Hydrolysis of proteins in presence of ATP.</text>
        <dbReference type="EC" id="3.4.21.53"/>
    </reaction>
</comment>
<dbReference type="OrthoDB" id="9758568at2"/>
<protein>
    <recommendedName>
        <fullName evidence="2">endopeptidase La</fullName>
        <ecNumber evidence="2">3.4.21.53</ecNumber>
    </recommendedName>
</protein>
<dbReference type="Proteomes" id="UP000184603">
    <property type="component" value="Unassembled WGS sequence"/>
</dbReference>
<sequence>MAILSIDPDKACVKCPAELFEFTTTDDIHDIVQIAGQDRALEAVEFGIGIEHKGFNLFVIGPQGTGRHTVIRSFIDQKALESKPPSDWCYVNNFKQPHKPSAFEFPQGKAFVFRKEMKDLVELLRVTLSTVFEGEDFKARLRAINEDFKRRVDKIYREIEERAKRESIAVVKSDQGIMVAPMDGAGNILDTEGFLKLPQVTRQRIDELIEKYQNELQEGMQKIAVARRDVEAMKRRLKDDLARQAVASLITALKKKYDSRPELMAYLEDVENDIVEHADDFLQRAPENGKENFLSMMTAHTPSFERYEVNILVSNGSDSAPVVYEDLPNFQNLHGRIENLARMGMLTTHFTLIKPGSLHMANGGYIIIDARRLLTQPYSYEGLKRTLRAQQIRIEPLERLLGLMNTVTLEPEPIPLRAKVVLIGDAYLYYLLKYYDPEFDSLFKVQVDFEHSMDRTPENLKVYVSLITGMIKSENLLPMDKGGVARLVEHSARMAGDGEKISLYLEQVATIVKEADHIARKAGDTLVTAACVQQALDAAKRRESRIRDRMFEVILQGIRKIATEGSEVGQVNGLSVLGLGSTYFGLPTRITALTRPGKEGELIDIEKKVDLGGPIHSKGVLILESFLRARYLRNMPIGLRASLVFEQSYGGVDGDSASVAELCVLLSSLSGLPIKQHLAITGAISQRGEAQAIGGVNEKIEGFFDLCNSRGLNGLQGVIIPEANVRHLMLKDEVVEAMRKKQFSIWSVTSVDEAVELLTGVPAGVRGEDGAYPADTVNGKVEAALKQYMLDIKAFEKTKKDKGEHQESKKKDDNQ</sequence>
<dbReference type="GO" id="GO:0004176">
    <property type="term" value="F:ATP-dependent peptidase activity"/>
    <property type="evidence" value="ECO:0007669"/>
    <property type="project" value="UniProtKB-UniRule"/>
</dbReference>
<dbReference type="InterPro" id="IPR046844">
    <property type="entry name" value="Lon-like_helical"/>
</dbReference>
<dbReference type="InterPro" id="IPR027417">
    <property type="entry name" value="P-loop_NTPase"/>
</dbReference>
<evidence type="ECO:0000256" key="1">
    <source>
        <dbReference type="ARBA" id="ARBA00022670"/>
    </source>
</evidence>
<dbReference type="GO" id="GO:0004252">
    <property type="term" value="F:serine-type endopeptidase activity"/>
    <property type="evidence" value="ECO:0007669"/>
    <property type="project" value="UniProtKB-UniRule"/>
</dbReference>
<proteinExistence type="inferred from homology"/>
<dbReference type="Pfam" id="PF20436">
    <property type="entry name" value="LonB_AAA-LID"/>
    <property type="match status" value="1"/>
</dbReference>
<keyword evidence="3" id="KW-0175">Coiled coil</keyword>
<dbReference type="InterPro" id="IPR020568">
    <property type="entry name" value="Ribosomal_Su5_D2-typ_SF"/>
</dbReference>
<dbReference type="SUPFAM" id="SSF52540">
    <property type="entry name" value="P-loop containing nucleoside triphosphate hydrolases"/>
    <property type="match status" value="1"/>
</dbReference>
<dbReference type="Gene3D" id="1.10.8.60">
    <property type="match status" value="1"/>
</dbReference>
<dbReference type="Gene3D" id="3.30.230.10">
    <property type="match status" value="1"/>
</dbReference>
<feature type="coiled-coil region" evidence="3">
    <location>
        <begin position="202"/>
        <end position="236"/>
    </location>
</feature>
<dbReference type="EC" id="3.4.21.53" evidence="2"/>
<keyword evidence="2" id="KW-0378">Hydrolase</keyword>
<dbReference type="Pfam" id="PF13654">
    <property type="entry name" value="AAA_32"/>
    <property type="match status" value="1"/>
</dbReference>
<dbReference type="InterPro" id="IPR041699">
    <property type="entry name" value="AAA_32"/>
</dbReference>
<dbReference type="Pfam" id="PF20437">
    <property type="entry name" value="LonC_helical"/>
    <property type="match status" value="1"/>
</dbReference>
<dbReference type="Gene3D" id="3.40.50.300">
    <property type="entry name" value="P-loop containing nucleotide triphosphate hydrolases"/>
    <property type="match status" value="2"/>
</dbReference>
<dbReference type="GO" id="GO:0005524">
    <property type="term" value="F:ATP binding"/>
    <property type="evidence" value="ECO:0007669"/>
    <property type="project" value="InterPro"/>
</dbReference>
<feature type="active site" evidence="2">
    <location>
        <position position="699"/>
    </location>
</feature>
<dbReference type="GO" id="GO:0030163">
    <property type="term" value="P:protein catabolic process"/>
    <property type="evidence" value="ECO:0007669"/>
    <property type="project" value="InterPro"/>
</dbReference>
<keyword evidence="6" id="KW-1185">Reference proteome</keyword>
<dbReference type="PRINTS" id="PR00830">
    <property type="entry name" value="ENDOLAPTASE"/>
</dbReference>